<dbReference type="Pfam" id="PF18132">
    <property type="entry name" value="Tyrosinase_C"/>
    <property type="match status" value="1"/>
</dbReference>
<gene>
    <name evidence="5" type="ORF">ARMGADRAFT_1004296</name>
</gene>
<sequence>MTSNIQNSATHSDTSNGSRRSIIDWTVRILLNAYELNGSYSVLIFLGDVPDDPDIWMLSPSYVGMHCAYVSSGVDQKPVITQGFVLLNNWIAEKSGLGSFDPSVVEPYLKDKLSWRAQMAGGAPVSLSKVPSLEVTVFATPVTQEPGVVFPVLGETQYYHSITAGRIGGSHSAQSSEE</sequence>
<evidence type="ECO:0000256" key="3">
    <source>
        <dbReference type="ARBA" id="ARBA00023033"/>
    </source>
</evidence>
<accession>A0A2H3E815</accession>
<evidence type="ECO:0000256" key="2">
    <source>
        <dbReference type="ARBA" id="ARBA00023002"/>
    </source>
</evidence>
<evidence type="ECO:0000313" key="6">
    <source>
        <dbReference type="Proteomes" id="UP000217790"/>
    </source>
</evidence>
<dbReference type="EMBL" id="KZ293644">
    <property type="protein sequence ID" value="PBL03576.1"/>
    <property type="molecule type" value="Genomic_DNA"/>
</dbReference>
<keyword evidence="2" id="KW-0560">Oxidoreductase</keyword>
<dbReference type="Gene3D" id="2.60.310.20">
    <property type="match status" value="1"/>
</dbReference>
<keyword evidence="6" id="KW-1185">Reference proteome</keyword>
<evidence type="ECO:0000313" key="5">
    <source>
        <dbReference type="EMBL" id="PBL03576.1"/>
    </source>
</evidence>
<evidence type="ECO:0000256" key="1">
    <source>
        <dbReference type="ARBA" id="ARBA00001973"/>
    </source>
</evidence>
<evidence type="ECO:0000259" key="4">
    <source>
        <dbReference type="Pfam" id="PF18132"/>
    </source>
</evidence>
<comment type="cofactor">
    <cofactor evidence="1">
        <name>Cu(2+)</name>
        <dbReference type="ChEBI" id="CHEBI:29036"/>
    </cofactor>
</comment>
<proteinExistence type="predicted"/>
<dbReference type="InterPro" id="IPR041640">
    <property type="entry name" value="Tyrosinase_C"/>
</dbReference>
<dbReference type="GO" id="GO:0004497">
    <property type="term" value="F:monooxygenase activity"/>
    <property type="evidence" value="ECO:0007669"/>
    <property type="project" value="UniProtKB-KW"/>
</dbReference>
<reference evidence="6" key="1">
    <citation type="journal article" date="2017" name="Nat. Ecol. Evol.">
        <title>Genome expansion and lineage-specific genetic innovations in the forest pathogenic fungi Armillaria.</title>
        <authorList>
            <person name="Sipos G."/>
            <person name="Prasanna A.N."/>
            <person name="Walter M.C."/>
            <person name="O'Connor E."/>
            <person name="Balint B."/>
            <person name="Krizsan K."/>
            <person name="Kiss B."/>
            <person name="Hess J."/>
            <person name="Varga T."/>
            <person name="Slot J."/>
            <person name="Riley R."/>
            <person name="Boka B."/>
            <person name="Rigling D."/>
            <person name="Barry K."/>
            <person name="Lee J."/>
            <person name="Mihaltcheva S."/>
            <person name="LaButti K."/>
            <person name="Lipzen A."/>
            <person name="Waldron R."/>
            <person name="Moloney N.M."/>
            <person name="Sperisen C."/>
            <person name="Kredics L."/>
            <person name="Vagvoelgyi C."/>
            <person name="Patrignani A."/>
            <person name="Fitzpatrick D."/>
            <person name="Nagy I."/>
            <person name="Doyle S."/>
            <person name="Anderson J.B."/>
            <person name="Grigoriev I.V."/>
            <person name="Gueldener U."/>
            <person name="Muensterkoetter M."/>
            <person name="Nagy L.G."/>
        </authorList>
    </citation>
    <scope>NUCLEOTIDE SEQUENCE [LARGE SCALE GENOMIC DNA]</scope>
    <source>
        <strain evidence="6">Ar21-2</strain>
    </source>
</reference>
<organism evidence="5 6">
    <name type="scientific">Armillaria gallica</name>
    <name type="common">Bulbous honey fungus</name>
    <name type="synonym">Armillaria bulbosa</name>
    <dbReference type="NCBI Taxonomy" id="47427"/>
    <lineage>
        <taxon>Eukaryota</taxon>
        <taxon>Fungi</taxon>
        <taxon>Dikarya</taxon>
        <taxon>Basidiomycota</taxon>
        <taxon>Agaricomycotina</taxon>
        <taxon>Agaricomycetes</taxon>
        <taxon>Agaricomycetidae</taxon>
        <taxon>Agaricales</taxon>
        <taxon>Marasmiineae</taxon>
        <taxon>Physalacriaceae</taxon>
        <taxon>Armillaria</taxon>
    </lineage>
</organism>
<dbReference type="InParanoid" id="A0A2H3E815"/>
<dbReference type="AlphaFoldDB" id="A0A2H3E815"/>
<protein>
    <recommendedName>
        <fullName evidence="4">Tyrosinase C-terminal domain-containing protein</fullName>
    </recommendedName>
</protein>
<dbReference type="OrthoDB" id="6132182at2759"/>
<keyword evidence="3" id="KW-0503">Monooxygenase</keyword>
<feature type="domain" description="Tyrosinase C-terminal" evidence="4">
    <location>
        <begin position="24"/>
        <end position="137"/>
    </location>
</feature>
<dbReference type="STRING" id="47427.A0A2H3E815"/>
<name>A0A2H3E815_ARMGA</name>
<dbReference type="Proteomes" id="UP000217790">
    <property type="component" value="Unassembled WGS sequence"/>
</dbReference>
<dbReference type="OMA" id="IIDWTVR"/>